<dbReference type="Proteomes" id="UP000046393">
    <property type="component" value="Unplaced"/>
</dbReference>
<dbReference type="PROSITE" id="PS50835">
    <property type="entry name" value="IG_LIKE"/>
    <property type="match status" value="1"/>
</dbReference>
<keyword evidence="3" id="KW-0393">Immunoglobulin domain</keyword>
<evidence type="ECO:0000313" key="5">
    <source>
        <dbReference type="Proteomes" id="UP000046393"/>
    </source>
</evidence>
<dbReference type="InterPro" id="IPR036179">
    <property type="entry name" value="Ig-like_dom_sf"/>
</dbReference>
<dbReference type="PANTHER" id="PTHR45080:SF8">
    <property type="entry name" value="IG-LIKE DOMAIN-CONTAINING PROTEIN"/>
    <property type="match status" value="1"/>
</dbReference>
<dbReference type="PANTHER" id="PTHR45080">
    <property type="entry name" value="CONTACTIN 5"/>
    <property type="match status" value="1"/>
</dbReference>
<dbReference type="Gene3D" id="2.60.40.10">
    <property type="entry name" value="Immunoglobulins"/>
    <property type="match status" value="1"/>
</dbReference>
<evidence type="ECO:0000259" key="4">
    <source>
        <dbReference type="PROSITE" id="PS50835"/>
    </source>
</evidence>
<dbReference type="GO" id="GO:0030424">
    <property type="term" value="C:axon"/>
    <property type="evidence" value="ECO:0007669"/>
    <property type="project" value="TreeGrafter"/>
</dbReference>
<evidence type="ECO:0000256" key="2">
    <source>
        <dbReference type="ARBA" id="ARBA00023157"/>
    </source>
</evidence>
<dbReference type="WBParaSite" id="SMUV_0000875001-mRNA-1">
    <property type="protein sequence ID" value="SMUV_0000875001-mRNA-1"/>
    <property type="gene ID" value="SMUV_0000875001"/>
</dbReference>
<dbReference type="InterPro" id="IPR050958">
    <property type="entry name" value="Cell_Adh-Cytoskel_Orgn"/>
</dbReference>
<dbReference type="GO" id="GO:0043025">
    <property type="term" value="C:neuronal cell body"/>
    <property type="evidence" value="ECO:0007669"/>
    <property type="project" value="TreeGrafter"/>
</dbReference>
<proteinExistence type="predicted"/>
<keyword evidence="2" id="KW-1015">Disulfide bond</keyword>
<protein>
    <submittedName>
        <fullName evidence="6">Ig-like domain-containing protein</fullName>
    </submittedName>
</protein>
<name>A0A0N5AV45_9BILA</name>
<keyword evidence="5" id="KW-1185">Reference proteome</keyword>
<dbReference type="InterPro" id="IPR007110">
    <property type="entry name" value="Ig-like_dom"/>
</dbReference>
<dbReference type="InterPro" id="IPR013783">
    <property type="entry name" value="Ig-like_fold"/>
</dbReference>
<reference evidence="6" key="1">
    <citation type="submission" date="2016-04" db="UniProtKB">
        <authorList>
            <consortium name="WormBaseParasite"/>
        </authorList>
    </citation>
    <scope>IDENTIFICATION</scope>
</reference>
<evidence type="ECO:0000256" key="1">
    <source>
        <dbReference type="ARBA" id="ARBA00022729"/>
    </source>
</evidence>
<organism evidence="5 6">
    <name type="scientific">Syphacia muris</name>
    <dbReference type="NCBI Taxonomy" id="451379"/>
    <lineage>
        <taxon>Eukaryota</taxon>
        <taxon>Metazoa</taxon>
        <taxon>Ecdysozoa</taxon>
        <taxon>Nematoda</taxon>
        <taxon>Chromadorea</taxon>
        <taxon>Rhabditida</taxon>
        <taxon>Spirurina</taxon>
        <taxon>Oxyuridomorpha</taxon>
        <taxon>Oxyuroidea</taxon>
        <taxon>Oxyuridae</taxon>
        <taxon>Syphacia</taxon>
    </lineage>
</organism>
<evidence type="ECO:0000313" key="6">
    <source>
        <dbReference type="WBParaSite" id="SMUV_0000875001-mRNA-1"/>
    </source>
</evidence>
<accession>A0A0N5AV45</accession>
<feature type="domain" description="Ig-like" evidence="4">
    <location>
        <begin position="14"/>
        <end position="126"/>
    </location>
</feature>
<dbReference type="GO" id="GO:0050808">
    <property type="term" value="P:synapse organization"/>
    <property type="evidence" value="ECO:0007669"/>
    <property type="project" value="TreeGrafter"/>
</dbReference>
<keyword evidence="1" id="KW-0732">Signal</keyword>
<sequence length="163" mass="19115">MAHLYRFYNGQQLERVLYFTDVSKNNSYREGSTIRLVCKAVMVIYEVTAEVTKYFWEPVSKTRLITAKLSPRTQWYHKGKEIFETKKFKYQENSTILSIYLFTRADTGTYQYVAKNKHGQQQRNISVELLKTAVPQIVDAPESKTVQPGQQVTFFYRATAFQI</sequence>
<evidence type="ECO:0000256" key="3">
    <source>
        <dbReference type="ARBA" id="ARBA00023319"/>
    </source>
</evidence>
<dbReference type="GO" id="GO:0007156">
    <property type="term" value="P:homophilic cell adhesion via plasma membrane adhesion molecules"/>
    <property type="evidence" value="ECO:0007669"/>
    <property type="project" value="TreeGrafter"/>
</dbReference>
<dbReference type="GO" id="GO:0008046">
    <property type="term" value="F:axon guidance receptor activity"/>
    <property type="evidence" value="ECO:0007669"/>
    <property type="project" value="TreeGrafter"/>
</dbReference>
<dbReference type="GO" id="GO:0005886">
    <property type="term" value="C:plasma membrane"/>
    <property type="evidence" value="ECO:0007669"/>
    <property type="project" value="TreeGrafter"/>
</dbReference>
<dbReference type="SUPFAM" id="SSF48726">
    <property type="entry name" value="Immunoglobulin"/>
    <property type="match status" value="1"/>
</dbReference>
<dbReference type="AlphaFoldDB" id="A0A0N5AV45"/>
<dbReference type="STRING" id="451379.A0A0N5AV45"/>
<dbReference type="InterPro" id="IPR013098">
    <property type="entry name" value="Ig_I-set"/>
</dbReference>
<dbReference type="Pfam" id="PF07679">
    <property type="entry name" value="I-set"/>
    <property type="match status" value="1"/>
</dbReference>